<dbReference type="AlphaFoldDB" id="A0AA35LSE2"/>
<feature type="region of interest" description="Disordered" evidence="1">
    <location>
        <begin position="167"/>
        <end position="186"/>
    </location>
</feature>
<accession>A0AA35LSE2</accession>
<dbReference type="EMBL" id="CABFNP030000613">
    <property type="protein sequence ID" value="CAI6057783.1"/>
    <property type="molecule type" value="Genomic_DNA"/>
</dbReference>
<gene>
    <name evidence="2" type="ORF">CCHLO57077_00018187</name>
</gene>
<comment type="caution">
    <text evidence="2">The sequence shown here is derived from an EMBL/GenBank/DDBJ whole genome shotgun (WGS) entry which is preliminary data.</text>
</comment>
<protein>
    <submittedName>
        <fullName evidence="2">Uncharacterized protein</fullName>
    </submittedName>
</protein>
<evidence type="ECO:0000256" key="1">
    <source>
        <dbReference type="SAM" id="MobiDB-lite"/>
    </source>
</evidence>
<proteinExistence type="predicted"/>
<keyword evidence="3" id="KW-1185">Reference proteome</keyword>
<evidence type="ECO:0000313" key="2">
    <source>
        <dbReference type="EMBL" id="CAI6057783.1"/>
    </source>
</evidence>
<reference evidence="2" key="1">
    <citation type="submission" date="2023-01" db="EMBL/GenBank/DDBJ databases">
        <authorList>
            <person name="Piombo E."/>
        </authorList>
    </citation>
    <scope>NUCLEOTIDE SEQUENCE</scope>
</reference>
<sequence length="421" mass="46227">MDNIPFFPPTWPLLAADSSYPSSVDLLRYEHMKGYREGFAAACYSYYSPANSVTPGYYPTAPTNMNHGSIYTLPESGNFIAPIDQVFSQDLSITSASDGSTLLPPGALQYTPFAHSVSQGLLPQQPVRNGLYIPGAYFENRHFGAHEGQSTYTTISDNAFHSSVKLDRPGESIDAGSKPQGLDSHGFTSHKALEMLGAHQASVTPERTIQTSTVMPDAYSPSATSSTTVVAFSPAASTTSEAASACSNSPSTCTTSQPFITNLLSDSGPETPQENNNYRYPTRKVQRHCSPKSEQTSPWKFQIQRGIFRSLIDTGKLRVLWDDEENTWVTSLSRAPLDMHELFSYYKPEALVGVLPNGIEIMIFDQETGWEGDDVDEDLWEVKTGVLDLKAVFQPMLSIRDVDCEVFYLGEPYNGGSLEDL</sequence>
<name>A0AA35LSE2_9HYPO</name>
<organism evidence="2 3">
    <name type="scientific">Clonostachys chloroleuca</name>
    <dbReference type="NCBI Taxonomy" id="1926264"/>
    <lineage>
        <taxon>Eukaryota</taxon>
        <taxon>Fungi</taxon>
        <taxon>Dikarya</taxon>
        <taxon>Ascomycota</taxon>
        <taxon>Pezizomycotina</taxon>
        <taxon>Sordariomycetes</taxon>
        <taxon>Hypocreomycetidae</taxon>
        <taxon>Hypocreales</taxon>
        <taxon>Bionectriaceae</taxon>
        <taxon>Clonostachys</taxon>
    </lineage>
</organism>
<evidence type="ECO:0000313" key="3">
    <source>
        <dbReference type="Proteomes" id="UP001160390"/>
    </source>
</evidence>
<dbReference type="Proteomes" id="UP001160390">
    <property type="component" value="Unassembled WGS sequence"/>
</dbReference>